<evidence type="ECO:0000256" key="6">
    <source>
        <dbReference type="SAM" id="Phobius"/>
    </source>
</evidence>
<reference evidence="9" key="2">
    <citation type="submission" date="2019-02" db="EMBL/GenBank/DDBJ databases">
        <title>Opniocepnalus argus Var Kimnra genome.</title>
        <authorList>
            <person name="Zhou C."/>
            <person name="Xiao S."/>
        </authorList>
    </citation>
    <scope>NUCLEOTIDE SEQUENCE [LARGE SCALE GENOMIC DNA]</scope>
</reference>
<comment type="subcellular location">
    <subcellularLocation>
        <location evidence="1">Membrane</location>
    </subcellularLocation>
</comment>
<dbReference type="GO" id="GO:0016020">
    <property type="term" value="C:membrane"/>
    <property type="evidence" value="ECO:0007669"/>
    <property type="project" value="UniProtKB-SubCell"/>
</dbReference>
<feature type="signal peptide" evidence="7">
    <location>
        <begin position="1"/>
        <end position="22"/>
    </location>
</feature>
<dbReference type="PANTHER" id="PTHR12080:SF125">
    <property type="entry name" value="CD48 ANTIGEN-LIKE"/>
    <property type="match status" value="1"/>
</dbReference>
<feature type="transmembrane region" description="Helical" evidence="6">
    <location>
        <begin position="215"/>
        <end position="235"/>
    </location>
</feature>
<dbReference type="Proteomes" id="UP000503349">
    <property type="component" value="Chromosome 4"/>
</dbReference>
<dbReference type="PANTHER" id="PTHR12080">
    <property type="entry name" value="SIGNALING LYMPHOCYTIC ACTIVATION MOLECULE"/>
    <property type="match status" value="1"/>
</dbReference>
<reference evidence="8 9" key="1">
    <citation type="submission" date="2019-02" db="EMBL/GenBank/DDBJ databases">
        <title>Opniocepnalus argus genome.</title>
        <authorList>
            <person name="Zhou C."/>
            <person name="Xiao S."/>
        </authorList>
    </citation>
    <scope>NUCLEOTIDE SEQUENCE [LARGE SCALE GENOMIC DNA]</scope>
    <source>
        <strain evidence="8">OARG1902GOOAL</strain>
        <tissue evidence="8">Muscle</tissue>
    </source>
</reference>
<keyword evidence="9" id="KW-1185">Reference proteome</keyword>
<evidence type="ECO:0008006" key="10">
    <source>
        <dbReference type="Google" id="ProtNLM"/>
    </source>
</evidence>
<keyword evidence="6" id="KW-1133">Transmembrane helix</keyword>
<feature type="chain" id="PRO_5026116865" description="Ig-like domain-containing protein" evidence="7">
    <location>
        <begin position="23"/>
        <end position="286"/>
    </location>
</feature>
<evidence type="ECO:0000256" key="7">
    <source>
        <dbReference type="SAM" id="SignalP"/>
    </source>
</evidence>
<evidence type="ECO:0000256" key="4">
    <source>
        <dbReference type="ARBA" id="ARBA00023180"/>
    </source>
</evidence>
<keyword evidence="4" id="KW-0325">Glycoprotein</keyword>
<dbReference type="OrthoDB" id="9427418at2759"/>
<keyword evidence="3 6" id="KW-0472">Membrane</keyword>
<evidence type="ECO:0000256" key="3">
    <source>
        <dbReference type="ARBA" id="ARBA00023136"/>
    </source>
</evidence>
<sequence length="286" mass="31751">MKRSGSLMALMAGCCFVSLAPAASEIVVYGKVGDKVVLKPRGVPKNITSITWKDDPNIAMDWEGGEVDSKRQFKERGHLNTSTGEMTLTGLIVNDSLLYRVEINGQELTPPIRLIVLYPVPVPTVTTSCEDDNISCILMCDGNTTGAEPVTYSWKSDDTVLSNVSKEHIVTKEEGSRIKMFSCELMNNVSRRNSEPIASPFWIQNNNTPQILPKIVTGITVFFSLLVAVVLLVVIHRCKAGVWFYEKGSMPWEADFWTNEEKKAATSDNNTTRQPLKEEVAETQMT</sequence>
<evidence type="ECO:0000256" key="1">
    <source>
        <dbReference type="ARBA" id="ARBA00004370"/>
    </source>
</evidence>
<gene>
    <name evidence="8" type="ORF">EXN66_Car004174</name>
</gene>
<name>A0A6G1PE32_CHAAH</name>
<protein>
    <recommendedName>
        <fullName evidence="10">Ig-like domain-containing protein</fullName>
    </recommendedName>
</protein>
<accession>A0A6G1PE32</accession>
<keyword evidence="6" id="KW-0812">Transmembrane</keyword>
<feature type="region of interest" description="Disordered" evidence="5">
    <location>
        <begin position="263"/>
        <end position="286"/>
    </location>
</feature>
<dbReference type="InterPro" id="IPR013783">
    <property type="entry name" value="Ig-like_fold"/>
</dbReference>
<evidence type="ECO:0000313" key="9">
    <source>
        <dbReference type="Proteomes" id="UP000503349"/>
    </source>
</evidence>
<dbReference type="InterPro" id="IPR015631">
    <property type="entry name" value="CD2/SLAM_rcpt"/>
</dbReference>
<evidence type="ECO:0000313" key="8">
    <source>
        <dbReference type="EMBL" id="KAF3688502.1"/>
    </source>
</evidence>
<dbReference type="Gene3D" id="2.60.40.10">
    <property type="entry name" value="Immunoglobulins"/>
    <property type="match status" value="2"/>
</dbReference>
<dbReference type="AlphaFoldDB" id="A0A6G1PE32"/>
<evidence type="ECO:0000256" key="2">
    <source>
        <dbReference type="ARBA" id="ARBA00022729"/>
    </source>
</evidence>
<proteinExistence type="predicted"/>
<organism evidence="8 9">
    <name type="scientific">Channa argus</name>
    <name type="common">Northern snakehead</name>
    <name type="synonym">Ophicephalus argus</name>
    <dbReference type="NCBI Taxonomy" id="215402"/>
    <lineage>
        <taxon>Eukaryota</taxon>
        <taxon>Metazoa</taxon>
        <taxon>Chordata</taxon>
        <taxon>Craniata</taxon>
        <taxon>Vertebrata</taxon>
        <taxon>Euteleostomi</taxon>
        <taxon>Actinopterygii</taxon>
        <taxon>Neopterygii</taxon>
        <taxon>Teleostei</taxon>
        <taxon>Neoteleostei</taxon>
        <taxon>Acanthomorphata</taxon>
        <taxon>Anabantaria</taxon>
        <taxon>Anabantiformes</taxon>
        <taxon>Channoidei</taxon>
        <taxon>Channidae</taxon>
        <taxon>Channa</taxon>
    </lineage>
</organism>
<keyword evidence="2 7" id="KW-0732">Signal</keyword>
<dbReference type="EMBL" id="CM015715">
    <property type="protein sequence ID" value="KAF3688502.1"/>
    <property type="molecule type" value="Genomic_DNA"/>
</dbReference>
<evidence type="ECO:0000256" key="5">
    <source>
        <dbReference type="SAM" id="MobiDB-lite"/>
    </source>
</evidence>